<feature type="transmembrane region" description="Helical" evidence="14">
    <location>
        <begin position="232"/>
        <end position="257"/>
    </location>
</feature>
<dbReference type="GO" id="GO:0031402">
    <property type="term" value="F:sodium ion binding"/>
    <property type="evidence" value="ECO:0007669"/>
    <property type="project" value="UniProtKB-UniRule"/>
</dbReference>
<sequence length="483" mass="51659">MIIASFLVILAIFLVVGLASARVATGERKDYYIAGQTVSPWLTGLSAVATNNSGYLFIGVIGYTYATGLSAVWLMFGWIIGDYLGSLFVHRKLRHATGETGEASFASVMSRWHGEEFAYWRRIAAIVMVVFLGAYAAAQISAGGKALEGVLNLDPRIGAVAVAGMIVAYSIAGGIRASIWTDAVQSLSMLVALSILCVVAFYHEGGLGPAFASMMPLDDGRYMNLWPESGELVGTGAMAIGFFILGWLAAGFSVVGQPHIMVRFMALDDEKNMQRTRAWYYGFFILFYILAAGLGLLSRLYLPELASGDTELALPRMALQLLPDIFVGLILAGIFAATMSTADSVVLSCSAAITHDLTPSRMEHPLLLKAATAGTTLVALILALSGSQSVFSLVILAWSTLAAAFAPLLVLYALDRKTSEPAAIFLMVLGIAIALFWRYGLGWHGGIYEGLPGMAIPFVIGWFLSRPATHEEIKASPVETPAE</sequence>
<dbReference type="InterPro" id="IPR050277">
    <property type="entry name" value="Sodium:Solute_Symporter"/>
</dbReference>
<keyword evidence="14" id="KW-0029">Amino-acid transport</keyword>
<evidence type="ECO:0000256" key="10">
    <source>
        <dbReference type="ARBA" id="ARBA00023136"/>
    </source>
</evidence>
<feature type="transmembrane region" description="Helical" evidence="14">
    <location>
        <begin position="187"/>
        <end position="212"/>
    </location>
</feature>
<dbReference type="Pfam" id="PF00474">
    <property type="entry name" value="SSF"/>
    <property type="match status" value="1"/>
</dbReference>
<dbReference type="PANTHER" id="PTHR48086">
    <property type="entry name" value="SODIUM/PROLINE SYMPORTER-RELATED"/>
    <property type="match status" value="1"/>
</dbReference>
<evidence type="ECO:0000256" key="5">
    <source>
        <dbReference type="ARBA" id="ARBA00022692"/>
    </source>
</evidence>
<evidence type="ECO:0000256" key="13">
    <source>
        <dbReference type="RuleBase" id="RU362091"/>
    </source>
</evidence>
<dbReference type="Gene3D" id="1.20.1730.10">
    <property type="entry name" value="Sodium/glucose cotransporter"/>
    <property type="match status" value="1"/>
</dbReference>
<evidence type="ECO:0000313" key="15">
    <source>
        <dbReference type="EMBL" id="RIJ26951.1"/>
    </source>
</evidence>
<dbReference type="OrthoDB" id="9789704at2"/>
<evidence type="ECO:0000256" key="11">
    <source>
        <dbReference type="ARBA" id="ARBA00023201"/>
    </source>
</evidence>
<comment type="similarity">
    <text evidence="2 13">Belongs to the sodium:solute symporter (SSF) (TC 2.A.21) family.</text>
</comment>
<keyword evidence="6 14" id="KW-0769">Symport</keyword>
<dbReference type="InterPro" id="IPR001734">
    <property type="entry name" value="Na/solute_symporter"/>
</dbReference>
<feature type="transmembrane region" description="Helical" evidence="14">
    <location>
        <begin position="446"/>
        <end position="464"/>
    </location>
</feature>
<dbReference type="GO" id="GO:0005298">
    <property type="term" value="F:proline:sodium symporter activity"/>
    <property type="evidence" value="ECO:0007669"/>
    <property type="project" value="UniProtKB-UniRule"/>
</dbReference>
<keyword evidence="7 14" id="KW-1133">Transmembrane helix</keyword>
<dbReference type="GO" id="GO:0005886">
    <property type="term" value="C:plasma membrane"/>
    <property type="evidence" value="ECO:0007669"/>
    <property type="project" value="UniProtKB-SubCell"/>
</dbReference>
<evidence type="ECO:0000256" key="12">
    <source>
        <dbReference type="ARBA" id="ARBA00033708"/>
    </source>
</evidence>
<keyword evidence="11 14" id="KW-0739">Sodium transport</keyword>
<keyword evidence="9 14" id="KW-0406">Ion transport</keyword>
<comment type="subcellular location">
    <subcellularLocation>
        <location evidence="14">Cell inner membrane</location>
        <topology evidence="14">Multi-pass membrane protein</topology>
    </subcellularLocation>
    <subcellularLocation>
        <location evidence="1">Cell membrane</location>
        <topology evidence="1">Multi-pass membrane protein</topology>
    </subcellularLocation>
</comment>
<dbReference type="InterPro" id="IPR011851">
    <property type="entry name" value="Na/Pro_symporter"/>
</dbReference>
<keyword evidence="3 14" id="KW-0813">Transport</keyword>
<gene>
    <name evidence="15" type="ORF">D1223_18690</name>
</gene>
<keyword evidence="10 14" id="KW-0472">Membrane</keyword>
<feature type="transmembrane region" description="Helical" evidence="14">
    <location>
        <begin position="366"/>
        <end position="384"/>
    </location>
</feature>
<feature type="transmembrane region" description="Helical" evidence="14">
    <location>
        <begin position="157"/>
        <end position="175"/>
    </location>
</feature>
<keyword evidence="8 14" id="KW-0915">Sodium</keyword>
<evidence type="ECO:0000256" key="4">
    <source>
        <dbReference type="ARBA" id="ARBA00022475"/>
    </source>
</evidence>
<dbReference type="RefSeq" id="WP_119377844.1">
    <property type="nucleotide sequence ID" value="NZ_QWFX01000016.1"/>
</dbReference>
<name>A0A399R905_9PROT</name>
<organism evidence="15 16">
    <name type="scientific">Henriciella mobilis</name>
    <dbReference type="NCBI Taxonomy" id="2305467"/>
    <lineage>
        <taxon>Bacteria</taxon>
        <taxon>Pseudomonadati</taxon>
        <taxon>Pseudomonadota</taxon>
        <taxon>Alphaproteobacteria</taxon>
        <taxon>Hyphomonadales</taxon>
        <taxon>Hyphomonadaceae</taxon>
        <taxon>Henriciella</taxon>
    </lineage>
</organism>
<evidence type="ECO:0000256" key="14">
    <source>
        <dbReference type="RuleBase" id="RU366012"/>
    </source>
</evidence>
<dbReference type="Proteomes" id="UP000266385">
    <property type="component" value="Unassembled WGS sequence"/>
</dbReference>
<evidence type="ECO:0000256" key="7">
    <source>
        <dbReference type="ARBA" id="ARBA00022989"/>
    </source>
</evidence>
<dbReference type="PROSITE" id="PS50283">
    <property type="entry name" value="NA_SOLUT_SYMP_3"/>
    <property type="match status" value="1"/>
</dbReference>
<accession>A0A399R905</accession>
<evidence type="ECO:0000313" key="16">
    <source>
        <dbReference type="Proteomes" id="UP000266385"/>
    </source>
</evidence>
<evidence type="ECO:0000256" key="1">
    <source>
        <dbReference type="ARBA" id="ARBA00004651"/>
    </source>
</evidence>
<evidence type="ECO:0000256" key="3">
    <source>
        <dbReference type="ARBA" id="ARBA00022448"/>
    </source>
</evidence>
<dbReference type="CDD" id="cd11475">
    <property type="entry name" value="SLC5sbd_PutP"/>
    <property type="match status" value="1"/>
</dbReference>
<comment type="caution">
    <text evidence="14">Lacks conserved residue(s) required for the propagation of feature annotation.</text>
</comment>
<feature type="transmembrane region" description="Helical" evidence="14">
    <location>
        <begin position="278"/>
        <end position="302"/>
    </location>
</feature>
<evidence type="ECO:0000256" key="6">
    <source>
        <dbReference type="ARBA" id="ARBA00022847"/>
    </source>
</evidence>
<dbReference type="EMBL" id="QWFX01000016">
    <property type="protein sequence ID" value="RIJ26951.1"/>
    <property type="molecule type" value="Genomic_DNA"/>
</dbReference>
<comment type="caution">
    <text evidence="15">The sequence shown here is derived from an EMBL/GenBank/DDBJ whole genome shotgun (WGS) entry which is preliminary data.</text>
</comment>
<dbReference type="PANTHER" id="PTHR48086:SF3">
    <property type="entry name" value="SODIUM_PROLINE SYMPORTER"/>
    <property type="match status" value="1"/>
</dbReference>
<dbReference type="InterPro" id="IPR038377">
    <property type="entry name" value="Na/Glc_symporter_sf"/>
</dbReference>
<comment type="catalytic activity">
    <reaction evidence="12">
        <text>L-proline(in) + Na(+)(in) = L-proline(out) + Na(+)(out)</text>
        <dbReference type="Rhea" id="RHEA:28967"/>
        <dbReference type="ChEBI" id="CHEBI:29101"/>
        <dbReference type="ChEBI" id="CHEBI:60039"/>
    </reaction>
</comment>
<dbReference type="GO" id="GO:0015824">
    <property type="term" value="P:proline transport"/>
    <property type="evidence" value="ECO:0007669"/>
    <property type="project" value="UniProtKB-UniRule"/>
</dbReference>
<reference evidence="15 16" key="1">
    <citation type="submission" date="2018-08" db="EMBL/GenBank/DDBJ databases">
        <title>Henriciella mobilis sp. nov., isolated from seawater.</title>
        <authorList>
            <person name="Cheng H."/>
            <person name="Wu Y.-H."/>
            <person name="Xu X.-W."/>
            <person name="Guo L.-L."/>
        </authorList>
    </citation>
    <scope>NUCLEOTIDE SEQUENCE [LARGE SCALE GENOMIC DNA]</scope>
    <source>
        <strain evidence="15 16">JN25</strain>
    </source>
</reference>
<comment type="function">
    <text evidence="14">Catalyzes the sodium-dependent uptake of extracellular L-proline.</text>
</comment>
<dbReference type="AlphaFoldDB" id="A0A399R905"/>
<protein>
    <recommendedName>
        <fullName evidence="14">Sodium/proline symporter</fullName>
    </recommendedName>
    <alternativeName>
        <fullName evidence="14">Proline permease</fullName>
    </alternativeName>
</protein>
<keyword evidence="14" id="KW-0997">Cell inner membrane</keyword>
<feature type="transmembrane region" description="Helical" evidence="14">
    <location>
        <begin position="119"/>
        <end position="137"/>
    </location>
</feature>
<keyword evidence="4" id="KW-1003">Cell membrane</keyword>
<evidence type="ECO:0000256" key="9">
    <source>
        <dbReference type="ARBA" id="ARBA00023065"/>
    </source>
</evidence>
<keyword evidence="5 14" id="KW-0812">Transmembrane</keyword>
<evidence type="ECO:0000256" key="2">
    <source>
        <dbReference type="ARBA" id="ARBA00006434"/>
    </source>
</evidence>
<feature type="transmembrane region" description="Helical" evidence="14">
    <location>
        <begin position="55"/>
        <end position="84"/>
    </location>
</feature>
<feature type="transmembrane region" description="Helical" evidence="14">
    <location>
        <begin position="325"/>
        <end position="354"/>
    </location>
</feature>
<proteinExistence type="inferred from homology"/>
<evidence type="ECO:0000256" key="8">
    <source>
        <dbReference type="ARBA" id="ARBA00023053"/>
    </source>
</evidence>
<feature type="transmembrane region" description="Helical" evidence="14">
    <location>
        <begin position="421"/>
        <end position="440"/>
    </location>
</feature>
<keyword evidence="16" id="KW-1185">Reference proteome</keyword>
<feature type="transmembrane region" description="Helical" evidence="14">
    <location>
        <begin position="390"/>
        <end position="414"/>
    </location>
</feature>